<feature type="compositionally biased region" description="Basic and acidic residues" evidence="1">
    <location>
        <begin position="341"/>
        <end position="354"/>
    </location>
</feature>
<dbReference type="Pfam" id="PF07591">
    <property type="entry name" value="PT-HINT"/>
    <property type="match status" value="1"/>
</dbReference>
<feature type="transmembrane region" description="Helical" evidence="2">
    <location>
        <begin position="660"/>
        <end position="693"/>
    </location>
</feature>
<feature type="region of interest" description="Disordered" evidence="1">
    <location>
        <begin position="979"/>
        <end position="1004"/>
    </location>
</feature>
<dbReference type="SMART" id="SM00306">
    <property type="entry name" value="HintN"/>
    <property type="match status" value="1"/>
</dbReference>
<feature type="compositionally biased region" description="Basic and acidic residues" evidence="1">
    <location>
        <begin position="1"/>
        <end position="19"/>
    </location>
</feature>
<dbReference type="InterPro" id="IPR006141">
    <property type="entry name" value="Intein_N"/>
</dbReference>
<feature type="compositionally biased region" description="Basic and acidic residues" evidence="1">
    <location>
        <begin position="319"/>
        <end position="331"/>
    </location>
</feature>
<keyword evidence="5" id="KW-1185">Reference proteome</keyword>
<keyword evidence="2" id="KW-1133">Transmembrane helix</keyword>
<feature type="region of interest" description="Disordered" evidence="1">
    <location>
        <begin position="1051"/>
        <end position="1070"/>
    </location>
</feature>
<feature type="region of interest" description="Disordered" evidence="1">
    <location>
        <begin position="297"/>
        <end position="405"/>
    </location>
</feature>
<feature type="transmembrane region" description="Helical" evidence="2">
    <location>
        <begin position="714"/>
        <end position="734"/>
    </location>
</feature>
<dbReference type="Gene3D" id="2.170.16.10">
    <property type="entry name" value="Hedgehog/Intein (Hint) domain"/>
    <property type="match status" value="1"/>
</dbReference>
<feature type="domain" description="Hint" evidence="3">
    <location>
        <begin position="822"/>
        <end position="914"/>
    </location>
</feature>
<dbReference type="PANTHER" id="PTHR45725:SF18">
    <property type="entry name" value="ORC1-LIKE AAA ATPASE DOMAIN-CONTAINING PROTEIN"/>
    <property type="match status" value="1"/>
</dbReference>
<evidence type="ECO:0000256" key="1">
    <source>
        <dbReference type="SAM" id="MobiDB-lite"/>
    </source>
</evidence>
<feature type="region of interest" description="Disordered" evidence="1">
    <location>
        <begin position="1"/>
        <end position="27"/>
    </location>
</feature>
<dbReference type="InterPro" id="IPR036844">
    <property type="entry name" value="Hint_dom_sf"/>
</dbReference>
<evidence type="ECO:0000259" key="3">
    <source>
        <dbReference type="SMART" id="SM00306"/>
    </source>
</evidence>
<feature type="transmembrane region" description="Helical" evidence="2">
    <location>
        <begin position="740"/>
        <end position="759"/>
    </location>
</feature>
<protein>
    <submittedName>
        <fullName evidence="4">Phage host-nuclease inhibitor protein Gam</fullName>
    </submittedName>
</protein>
<dbReference type="CDD" id="cd00081">
    <property type="entry name" value="Hint"/>
    <property type="match status" value="1"/>
</dbReference>
<reference evidence="4" key="1">
    <citation type="submission" date="2020-11" db="EMBL/GenBank/DDBJ databases">
        <title>Sequencing the genomes of 1000 actinobacteria strains.</title>
        <authorList>
            <person name="Klenk H.-P."/>
        </authorList>
    </citation>
    <scope>NUCLEOTIDE SEQUENCE</scope>
    <source>
        <strain evidence="4">DSM 45356</strain>
    </source>
</reference>
<dbReference type="EMBL" id="JADOUF010000001">
    <property type="protein sequence ID" value="MBG6135648.1"/>
    <property type="molecule type" value="Genomic_DNA"/>
</dbReference>
<organism evidence="4 5">
    <name type="scientific">Longispora fulva</name>
    <dbReference type="NCBI Taxonomy" id="619741"/>
    <lineage>
        <taxon>Bacteria</taxon>
        <taxon>Bacillati</taxon>
        <taxon>Actinomycetota</taxon>
        <taxon>Actinomycetes</taxon>
        <taxon>Micromonosporales</taxon>
        <taxon>Micromonosporaceae</taxon>
        <taxon>Longispora</taxon>
    </lineage>
</organism>
<dbReference type="GO" id="GO:0016539">
    <property type="term" value="P:intein-mediated protein splicing"/>
    <property type="evidence" value="ECO:0007669"/>
    <property type="project" value="InterPro"/>
</dbReference>
<feature type="compositionally biased region" description="Pro residues" evidence="1">
    <location>
        <begin position="71"/>
        <end position="81"/>
    </location>
</feature>
<evidence type="ECO:0000256" key="2">
    <source>
        <dbReference type="SAM" id="Phobius"/>
    </source>
</evidence>
<comment type="caution">
    <text evidence="4">The sequence shown here is derived from an EMBL/GenBank/DDBJ whole genome shotgun (WGS) entry which is preliminary data.</text>
</comment>
<proteinExistence type="predicted"/>
<dbReference type="InterPro" id="IPR003587">
    <property type="entry name" value="Hint_dom_N"/>
</dbReference>
<dbReference type="PANTHER" id="PTHR45725">
    <property type="entry name" value="FORMIN HOMOLOGY 2 FAMILY MEMBER"/>
    <property type="match status" value="1"/>
</dbReference>
<dbReference type="RefSeq" id="WP_197002731.1">
    <property type="nucleotide sequence ID" value="NZ_BONS01000002.1"/>
</dbReference>
<feature type="region of interest" description="Disordered" evidence="1">
    <location>
        <begin position="39"/>
        <end position="151"/>
    </location>
</feature>
<dbReference type="AlphaFoldDB" id="A0A8J7G8H6"/>
<gene>
    <name evidence="4" type="ORF">IW245_001842</name>
</gene>
<feature type="compositionally biased region" description="Pro residues" evidence="1">
    <location>
        <begin position="1057"/>
        <end position="1067"/>
    </location>
</feature>
<feature type="region of interest" description="Disordered" evidence="1">
    <location>
        <begin position="1021"/>
        <end position="1041"/>
    </location>
</feature>
<evidence type="ECO:0000313" key="4">
    <source>
        <dbReference type="EMBL" id="MBG6135648.1"/>
    </source>
</evidence>
<dbReference type="SUPFAM" id="SSF51294">
    <property type="entry name" value="Hedgehog/intein (Hint) domain"/>
    <property type="match status" value="1"/>
</dbReference>
<accession>A0A8J7G8H6</accession>
<feature type="compositionally biased region" description="Low complexity" evidence="1">
    <location>
        <begin position="126"/>
        <end position="151"/>
    </location>
</feature>
<dbReference type="Proteomes" id="UP000622552">
    <property type="component" value="Unassembled WGS sequence"/>
</dbReference>
<dbReference type="InterPro" id="IPR051425">
    <property type="entry name" value="Formin_Homology"/>
</dbReference>
<keyword evidence="2" id="KW-0812">Transmembrane</keyword>
<dbReference type="PROSITE" id="PS50817">
    <property type="entry name" value="INTEIN_N_TER"/>
    <property type="match status" value="1"/>
</dbReference>
<keyword evidence="2" id="KW-0472">Membrane</keyword>
<name>A0A8J7G8H6_9ACTN</name>
<feature type="compositionally biased region" description="Polar residues" evidence="1">
    <location>
        <begin position="367"/>
        <end position="390"/>
    </location>
</feature>
<sequence length="1140" mass="116073">MRSTRADRPTPQTEAERPPAARRPASHWHLLQRLAGNTAVTGLLDGGPSPHLTAAPTPPDPRHPTPRPATQAPPTPLPPPPRPERSPVAAPTRPPRPPAPDVDSAPLLEDARQAAGAAGEREAQARADFQTAAADARSAVTALPAPAEPPQARNAAARALVQAVLAAGTAGTARLGAASGAAIAAIGETTQAEAGQIGQAARQQVERVDEHTRQAHDQVTAGGRAQAAALRAGQAAAGGRLGKWRQGEKDRVSTAVATHAGDIRAAGAESRAQIAAGAEAAVTSATAALSSGADRAGQLGGAGGSEPVDKGKAQVADRASGDARDQLRRASGEATAGLRGRAAESDREVSRGTDRMAAQVEAELPGATSTIDGAATDTSTEVGRTTTEATASVAEHVTRASGQISRAGSAAATAASTRATLDRAQLLDAGAQAATALRTRVAEAAAAAHDQITEIAGQAAAIPLDERAAAAATGEVQTVIGAEFDTAATGLARVSDAVGGELAGAAGQSRAALAEAPARAAGVLSRAAAMTVGDLADGTARVTSGVEAMVSGTTTGGTAAVTAAGQRLTDAAGEARTGLTAAAGTARQDLAAPAEQTRVNTEEALAGVGERISRGQQQVADRGSAVQRTAQRVVQRSILGSIGDWFARQWDDIKEMLGNWGFWAGLLVTLVLFPFIGPAALVVGGAVGGAVSGIQQNVKSGRDWYDWRNITRGALIGAAAGAAFALGGVALAAFGLEGAALVAGEMVLAGGIGAIINVVNGEPWDKGLLGNIMLVGLFRGMGKLFPGLFGGGRVPVEEGAPGGGRPPVEEGDPVPVPDELPEGCFVPGTLVLTPDGPVPIERLVPGDKVIGAEPGGEPGPRLVAAVMAHTVPWVLDLSVAGQVIGCSPEHPFWVEGVGWTPAGRLTADCVLITAGGQAVPLAKVAPRPRGSWRVHNLTVAGSHTYFVTEAAVLVHNKARRARPPSADLQAAKAGEVAELESLKTRARQARQGAEELPEDTPNRDAAVRELRDIEHELRELQVDADGAQSTESLGETTAARGQIEGRVAELEGQLPRRPQPVEQPPPGRQAAETYPTVEAAIGQVEGRAQVVQTVETANPDLRAQGFTKTVYVVDSNGTQWTVHHNPRTGRFFGAHHSSSN</sequence>
<evidence type="ECO:0000313" key="5">
    <source>
        <dbReference type="Proteomes" id="UP000622552"/>
    </source>
</evidence>